<dbReference type="GO" id="GO:0010181">
    <property type="term" value="F:FMN binding"/>
    <property type="evidence" value="ECO:0007669"/>
    <property type="project" value="TreeGrafter"/>
</dbReference>
<dbReference type="InterPro" id="IPR029039">
    <property type="entry name" value="Flavoprotein-like_sf"/>
</dbReference>
<sequence length="196" mass="20571">MPAESFPLIVGIGGTTRAGSSSEKALMVSLRAAQAEGAQVIAVAGPALDLPMYAPEKKDRSSEAARLVDLFRRCDGLIIASPSYHGSISGLVKNALDYTEDLSSDERVYFDGCAVGLISCAAGWQGAGQTLSALRAIAHSLRGWPTPLGAMLNTSTKVFDDAGACLDLSAKFQLETVGRQVVQFARLHNADRIGTS</sequence>
<dbReference type="EMBL" id="JAEPBG010000011">
    <property type="protein sequence ID" value="MBK4737386.1"/>
    <property type="molecule type" value="Genomic_DNA"/>
</dbReference>
<dbReference type="SUPFAM" id="SSF52218">
    <property type="entry name" value="Flavoproteins"/>
    <property type="match status" value="1"/>
</dbReference>
<feature type="domain" description="NADPH-dependent FMN reductase-like" evidence="1">
    <location>
        <begin position="9"/>
        <end position="148"/>
    </location>
</feature>
<evidence type="ECO:0000259" key="1">
    <source>
        <dbReference type="Pfam" id="PF03358"/>
    </source>
</evidence>
<dbReference type="AlphaFoldDB" id="A0A934SV55"/>
<dbReference type="PANTHER" id="PTHR30543">
    <property type="entry name" value="CHROMATE REDUCTASE"/>
    <property type="match status" value="1"/>
</dbReference>
<dbReference type="PANTHER" id="PTHR30543:SF21">
    <property type="entry name" value="NAD(P)H-DEPENDENT FMN REDUCTASE LOT6"/>
    <property type="match status" value="1"/>
</dbReference>
<dbReference type="Gene3D" id="3.40.50.360">
    <property type="match status" value="1"/>
</dbReference>
<dbReference type="InterPro" id="IPR005025">
    <property type="entry name" value="FMN_Rdtase-like_dom"/>
</dbReference>
<reference evidence="2" key="1">
    <citation type="submission" date="2021-01" db="EMBL/GenBank/DDBJ databases">
        <title>Genome sequence of strain Noviherbaspirillum sp. DKR-6.</title>
        <authorList>
            <person name="Chaudhary D.K."/>
        </authorList>
    </citation>
    <scope>NUCLEOTIDE SEQUENCE</scope>
    <source>
        <strain evidence="2">DKR-6</strain>
    </source>
</reference>
<organism evidence="2 3">
    <name type="scientific">Noviherbaspirillum pedocola</name>
    <dbReference type="NCBI Taxonomy" id="2801341"/>
    <lineage>
        <taxon>Bacteria</taxon>
        <taxon>Pseudomonadati</taxon>
        <taxon>Pseudomonadota</taxon>
        <taxon>Betaproteobacteria</taxon>
        <taxon>Burkholderiales</taxon>
        <taxon>Oxalobacteraceae</taxon>
        <taxon>Noviherbaspirillum</taxon>
    </lineage>
</organism>
<dbReference type="InterPro" id="IPR050712">
    <property type="entry name" value="NAD(P)H-dep_reductase"/>
</dbReference>
<evidence type="ECO:0000313" key="3">
    <source>
        <dbReference type="Proteomes" id="UP000622890"/>
    </source>
</evidence>
<name>A0A934SV55_9BURK</name>
<keyword evidence="3" id="KW-1185">Reference proteome</keyword>
<proteinExistence type="predicted"/>
<evidence type="ECO:0000313" key="2">
    <source>
        <dbReference type="EMBL" id="MBK4737386.1"/>
    </source>
</evidence>
<dbReference type="RefSeq" id="WP_200595620.1">
    <property type="nucleotide sequence ID" value="NZ_JAEPBG010000011.1"/>
</dbReference>
<dbReference type="Pfam" id="PF03358">
    <property type="entry name" value="FMN_red"/>
    <property type="match status" value="1"/>
</dbReference>
<dbReference type="Proteomes" id="UP000622890">
    <property type="component" value="Unassembled WGS sequence"/>
</dbReference>
<comment type="caution">
    <text evidence="2">The sequence shown here is derived from an EMBL/GenBank/DDBJ whole genome shotgun (WGS) entry which is preliminary data.</text>
</comment>
<gene>
    <name evidence="2" type="ORF">JJB74_22425</name>
</gene>
<dbReference type="GO" id="GO:0005829">
    <property type="term" value="C:cytosol"/>
    <property type="evidence" value="ECO:0007669"/>
    <property type="project" value="TreeGrafter"/>
</dbReference>
<accession>A0A934SV55</accession>
<dbReference type="GO" id="GO:0016491">
    <property type="term" value="F:oxidoreductase activity"/>
    <property type="evidence" value="ECO:0007669"/>
    <property type="project" value="InterPro"/>
</dbReference>
<protein>
    <submittedName>
        <fullName evidence="2">NAD(P)H-dependent oxidoreductase</fullName>
    </submittedName>
</protein>